<dbReference type="PIRSF" id="PIRSF005384">
    <property type="entry name" value="RpiB_LacA_B"/>
    <property type="match status" value="1"/>
</dbReference>
<comment type="similarity">
    <text evidence="1">Belongs to the LacAB/RpiB family.</text>
</comment>
<organism evidence="3 4">
    <name type="scientific">Microbacterium alkaliflavum</name>
    <dbReference type="NCBI Taxonomy" id="3248839"/>
    <lineage>
        <taxon>Bacteria</taxon>
        <taxon>Bacillati</taxon>
        <taxon>Actinomycetota</taxon>
        <taxon>Actinomycetes</taxon>
        <taxon>Micrococcales</taxon>
        <taxon>Microbacteriaceae</taxon>
        <taxon>Microbacterium</taxon>
    </lineage>
</organism>
<dbReference type="SUPFAM" id="SSF89623">
    <property type="entry name" value="Ribose/Galactose isomerase RpiB/AlsB"/>
    <property type="match status" value="1"/>
</dbReference>
<evidence type="ECO:0000256" key="2">
    <source>
        <dbReference type="ARBA" id="ARBA00023235"/>
    </source>
</evidence>
<gene>
    <name evidence="3" type="ORF">ACH3VR_21515</name>
</gene>
<sequence>MRIALSNDHAGFALKPFVAELLAGLGHEVIDVGTQDDSPVDFPLMTQRVTGLVTSGEAERGILVCGTGVGAAIAANKVPGIRAAVIHDTYVARQGVEHDDVNVACLGAWVVGKKIAEDVVTAYLDAEFSTDPDFRRRVAQLAEMETAAHGIRPVSGDRPEGGR</sequence>
<evidence type="ECO:0000256" key="1">
    <source>
        <dbReference type="ARBA" id="ARBA00008754"/>
    </source>
</evidence>
<comment type="caution">
    <text evidence="3">The sequence shown here is derived from an EMBL/GenBank/DDBJ whole genome shotgun (WGS) entry which is preliminary data.</text>
</comment>
<dbReference type="RefSeq" id="WP_397558386.1">
    <property type="nucleotide sequence ID" value="NZ_JBIQWL010000014.1"/>
</dbReference>
<dbReference type="GO" id="GO:0016853">
    <property type="term" value="F:isomerase activity"/>
    <property type="evidence" value="ECO:0007669"/>
    <property type="project" value="UniProtKB-KW"/>
</dbReference>
<dbReference type="EMBL" id="JBIQWL010000014">
    <property type="protein sequence ID" value="MFH8252959.1"/>
    <property type="molecule type" value="Genomic_DNA"/>
</dbReference>
<evidence type="ECO:0000313" key="3">
    <source>
        <dbReference type="EMBL" id="MFH8252959.1"/>
    </source>
</evidence>
<dbReference type="InterPro" id="IPR003500">
    <property type="entry name" value="RpiB_LacA_LacB"/>
</dbReference>
<evidence type="ECO:0000313" key="4">
    <source>
        <dbReference type="Proteomes" id="UP001610861"/>
    </source>
</evidence>
<protein>
    <submittedName>
        <fullName evidence="3">RpiB/LacA/LacB family sugar-phosphate isomerase</fullName>
    </submittedName>
</protein>
<dbReference type="Proteomes" id="UP001610861">
    <property type="component" value="Unassembled WGS sequence"/>
</dbReference>
<accession>A0ABW7QI31</accession>
<dbReference type="Gene3D" id="3.40.1400.10">
    <property type="entry name" value="Sugar-phosphate isomerase, RpiB/LacA/LacB"/>
    <property type="match status" value="1"/>
</dbReference>
<name>A0ABW7QI31_9MICO</name>
<dbReference type="NCBIfam" id="NF004051">
    <property type="entry name" value="PRK05571.1"/>
    <property type="match status" value="1"/>
</dbReference>
<dbReference type="PANTHER" id="PTHR43732">
    <property type="entry name" value="RIBOSE 5-PHOSPHATE ISOMERASE-RELATED"/>
    <property type="match status" value="1"/>
</dbReference>
<keyword evidence="2 3" id="KW-0413">Isomerase</keyword>
<dbReference type="PANTHER" id="PTHR43732:SF1">
    <property type="entry name" value="RIBOSE 5-PHOSPHATE ISOMERASE"/>
    <property type="match status" value="1"/>
</dbReference>
<dbReference type="InterPro" id="IPR051812">
    <property type="entry name" value="SPI_LacAB/RpiB"/>
</dbReference>
<proteinExistence type="inferred from homology"/>
<dbReference type="Pfam" id="PF02502">
    <property type="entry name" value="LacAB_rpiB"/>
    <property type="match status" value="1"/>
</dbReference>
<keyword evidence="4" id="KW-1185">Reference proteome</keyword>
<dbReference type="NCBIfam" id="TIGR00689">
    <property type="entry name" value="rpiB_lacA_lacB"/>
    <property type="match status" value="1"/>
</dbReference>
<reference evidence="3 4" key="1">
    <citation type="submission" date="2024-09" db="EMBL/GenBank/DDBJ databases">
        <authorList>
            <person name="Pan X."/>
        </authorList>
    </citation>
    <scope>NUCLEOTIDE SEQUENCE [LARGE SCALE GENOMIC DNA]</scope>
    <source>
        <strain evidence="3 4">B2969</strain>
    </source>
</reference>
<dbReference type="InterPro" id="IPR036569">
    <property type="entry name" value="RpiB_LacA_LacB_sf"/>
</dbReference>